<evidence type="ECO:0000313" key="7">
    <source>
        <dbReference type="Proteomes" id="UP000304382"/>
    </source>
</evidence>
<dbReference type="Proteomes" id="UP000304382">
    <property type="component" value="Unassembled WGS sequence"/>
</dbReference>
<dbReference type="InterPro" id="IPR019109">
    <property type="entry name" value="MamF_MmsF"/>
</dbReference>
<dbReference type="AlphaFoldDB" id="A0A4C2EHS4"/>
<evidence type="ECO:0000256" key="1">
    <source>
        <dbReference type="ARBA" id="ARBA00004141"/>
    </source>
</evidence>
<gene>
    <name evidence="6" type="ORF">Harman_19110</name>
</gene>
<reference evidence="6 7" key="1">
    <citation type="submission" date="2019-02" db="EMBL/GenBank/DDBJ databases">
        <title>Haloarcula mannanilyticum sp. nov., a mannan degrading haloarchaeon isolated from commercial salt.</title>
        <authorList>
            <person name="Enomoto S."/>
            <person name="Shimane Y."/>
            <person name="Kamekura M."/>
            <person name="Ito T."/>
            <person name="Moriya O."/>
            <person name="Ihara K."/>
            <person name="Takahashi-Ando N."/>
            <person name="Fukushima Y."/>
            <person name="Yoshida Y."/>
            <person name="Usama R."/>
            <person name="Takai K."/>
            <person name="Minegishi H."/>
        </authorList>
    </citation>
    <scope>NUCLEOTIDE SEQUENCE [LARGE SCALE GENOMIC DNA]</scope>
    <source>
        <strain evidence="6 7">MD130-1</strain>
    </source>
</reference>
<comment type="subcellular location">
    <subcellularLocation>
        <location evidence="1">Membrane</location>
        <topology evidence="1">Multi-pass membrane protein</topology>
    </subcellularLocation>
</comment>
<keyword evidence="7" id="KW-1185">Reference proteome</keyword>
<dbReference type="Pfam" id="PF09685">
    <property type="entry name" value="MamF_MmsF"/>
    <property type="match status" value="1"/>
</dbReference>
<feature type="transmembrane region" description="Helical" evidence="5">
    <location>
        <begin position="49"/>
        <end position="72"/>
    </location>
</feature>
<name>A0A4C2EHS4_9EURY</name>
<protein>
    <submittedName>
        <fullName evidence="6">Uncharacterized protein</fullName>
    </submittedName>
</protein>
<organism evidence="6 7">
    <name type="scientific">Haloarcula mannanilytica</name>
    <dbReference type="NCBI Taxonomy" id="2509225"/>
    <lineage>
        <taxon>Archaea</taxon>
        <taxon>Methanobacteriati</taxon>
        <taxon>Methanobacteriota</taxon>
        <taxon>Stenosarchaea group</taxon>
        <taxon>Halobacteria</taxon>
        <taxon>Halobacteriales</taxon>
        <taxon>Haloarculaceae</taxon>
        <taxon>Haloarcula</taxon>
    </lineage>
</organism>
<feature type="transmembrane region" description="Helical" evidence="5">
    <location>
        <begin position="12"/>
        <end position="37"/>
    </location>
</feature>
<evidence type="ECO:0000256" key="5">
    <source>
        <dbReference type="SAM" id="Phobius"/>
    </source>
</evidence>
<dbReference type="PANTHER" id="PTHR36460:SF1">
    <property type="entry name" value="UPF0132 DOMAIN PROTEIN (AFU_ORTHOLOGUE AFUA_3G10255)"/>
    <property type="match status" value="1"/>
</dbReference>
<dbReference type="PANTHER" id="PTHR36460">
    <property type="entry name" value="UPF0132 DOMAIN PROTEIN (AFU_ORTHOLOGUE AFUA_3G10255)"/>
    <property type="match status" value="1"/>
</dbReference>
<dbReference type="EMBL" id="BIXZ01000002">
    <property type="protein sequence ID" value="GCF13976.1"/>
    <property type="molecule type" value="Genomic_DNA"/>
</dbReference>
<evidence type="ECO:0000256" key="3">
    <source>
        <dbReference type="ARBA" id="ARBA00022989"/>
    </source>
</evidence>
<evidence type="ECO:0000256" key="2">
    <source>
        <dbReference type="ARBA" id="ARBA00022692"/>
    </source>
</evidence>
<evidence type="ECO:0000256" key="4">
    <source>
        <dbReference type="ARBA" id="ARBA00023136"/>
    </source>
</evidence>
<accession>A0A4C2EHS4</accession>
<comment type="caution">
    <text evidence="6">The sequence shown here is derived from an EMBL/GenBank/DDBJ whole genome shotgun (WGS) entry which is preliminary data.</text>
</comment>
<proteinExistence type="predicted"/>
<evidence type="ECO:0000313" key="6">
    <source>
        <dbReference type="EMBL" id="GCF13976.1"/>
    </source>
</evidence>
<sequence>MSASTGAEDDDVVFGLSANVAAAVAYLLPLGVIFLLVEDDNEFVRFNAAQSVAYTLGLYLFRYAISFVLGLLPGFVSLLVAPFLMLFNLAILVGLVYMAYQAFSGELFEAPVFGDMAHSLEESV</sequence>
<keyword evidence="2 5" id="KW-0812">Transmembrane</keyword>
<keyword evidence="3 5" id="KW-1133">Transmembrane helix</keyword>
<feature type="transmembrane region" description="Helical" evidence="5">
    <location>
        <begin position="78"/>
        <end position="100"/>
    </location>
</feature>
<dbReference type="GO" id="GO:0016020">
    <property type="term" value="C:membrane"/>
    <property type="evidence" value="ECO:0007669"/>
    <property type="project" value="UniProtKB-SubCell"/>
</dbReference>
<keyword evidence="4 5" id="KW-0472">Membrane</keyword>